<proteinExistence type="predicted"/>
<dbReference type="AlphaFoldDB" id="A0A382VRI6"/>
<dbReference type="GO" id="GO:0015833">
    <property type="term" value="P:peptide transport"/>
    <property type="evidence" value="ECO:0007669"/>
    <property type="project" value="TreeGrafter"/>
</dbReference>
<dbReference type="EMBL" id="UINC01154048">
    <property type="protein sequence ID" value="SVD49112.1"/>
    <property type="molecule type" value="Genomic_DNA"/>
</dbReference>
<dbReference type="PANTHER" id="PTHR30290:SF38">
    <property type="entry name" value="D,D-DIPEPTIDE-BINDING PERIPLASMIC PROTEIN DDPA-RELATED"/>
    <property type="match status" value="1"/>
</dbReference>
<evidence type="ECO:0000259" key="2">
    <source>
        <dbReference type="Pfam" id="PF00496"/>
    </source>
</evidence>
<name>A0A382VRI6_9ZZZZ</name>
<gene>
    <name evidence="3" type="ORF">METZ01_LOCUS401966</name>
</gene>
<dbReference type="GO" id="GO:1904680">
    <property type="term" value="F:peptide transmembrane transporter activity"/>
    <property type="evidence" value="ECO:0007669"/>
    <property type="project" value="TreeGrafter"/>
</dbReference>
<dbReference type="InterPro" id="IPR039424">
    <property type="entry name" value="SBP_5"/>
</dbReference>
<dbReference type="Gene3D" id="3.10.105.10">
    <property type="entry name" value="Dipeptide-binding Protein, Domain 3"/>
    <property type="match status" value="1"/>
</dbReference>
<dbReference type="SUPFAM" id="SSF53850">
    <property type="entry name" value="Periplasmic binding protein-like II"/>
    <property type="match status" value="1"/>
</dbReference>
<organism evidence="3">
    <name type="scientific">marine metagenome</name>
    <dbReference type="NCBI Taxonomy" id="408172"/>
    <lineage>
        <taxon>unclassified sequences</taxon>
        <taxon>metagenomes</taxon>
        <taxon>ecological metagenomes</taxon>
    </lineage>
</organism>
<dbReference type="PANTHER" id="PTHR30290">
    <property type="entry name" value="PERIPLASMIC BINDING COMPONENT OF ABC TRANSPORTER"/>
    <property type="match status" value="1"/>
</dbReference>
<sequence length="166" mass="18999">RKKSKMLLKEAGYPNGLALSLKLPPTGYARDGGQIVAQQLNKAGFKITIENVEWPVWLKQVYKQKTYDLSIVSHVEPMDIGIYARPGYYFQYDNKEFQDIMSKADGARDPAMRSKYLKMAQKKLAGDAVNGYLFQLAKTTVRNKNLMGVWTSSPMFVNDMRSVYWK</sequence>
<keyword evidence="1" id="KW-0732">Signal</keyword>
<feature type="domain" description="Solute-binding protein family 5" evidence="2">
    <location>
        <begin position="2"/>
        <end position="73"/>
    </location>
</feature>
<evidence type="ECO:0000256" key="1">
    <source>
        <dbReference type="ARBA" id="ARBA00022729"/>
    </source>
</evidence>
<reference evidence="3" key="1">
    <citation type="submission" date="2018-05" db="EMBL/GenBank/DDBJ databases">
        <authorList>
            <person name="Lanie J.A."/>
            <person name="Ng W.-L."/>
            <person name="Kazmierczak K.M."/>
            <person name="Andrzejewski T.M."/>
            <person name="Davidsen T.M."/>
            <person name="Wayne K.J."/>
            <person name="Tettelin H."/>
            <person name="Glass J.I."/>
            <person name="Rusch D."/>
            <person name="Podicherti R."/>
            <person name="Tsui H.-C.T."/>
            <person name="Winkler M.E."/>
        </authorList>
    </citation>
    <scope>NUCLEOTIDE SEQUENCE</scope>
</reference>
<dbReference type="InterPro" id="IPR000914">
    <property type="entry name" value="SBP_5_dom"/>
</dbReference>
<protein>
    <recommendedName>
        <fullName evidence="2">Solute-binding protein family 5 domain-containing protein</fullName>
    </recommendedName>
</protein>
<dbReference type="Pfam" id="PF00496">
    <property type="entry name" value="SBP_bac_5"/>
    <property type="match status" value="1"/>
</dbReference>
<evidence type="ECO:0000313" key="3">
    <source>
        <dbReference type="EMBL" id="SVD49112.1"/>
    </source>
</evidence>
<accession>A0A382VRI6</accession>
<feature type="non-terminal residue" evidence="3">
    <location>
        <position position="1"/>
    </location>
</feature>